<reference evidence="2 3" key="1">
    <citation type="submission" date="2024-06" db="EMBL/GenBank/DDBJ databases">
        <title>The Natural Products Discovery Center: Release of the First 8490 Sequenced Strains for Exploring Actinobacteria Biosynthetic Diversity.</title>
        <authorList>
            <person name="Kalkreuter E."/>
            <person name="Kautsar S.A."/>
            <person name="Yang D."/>
            <person name="Bader C.D."/>
            <person name="Teijaro C.N."/>
            <person name="Fluegel L."/>
            <person name="Davis C.M."/>
            <person name="Simpson J.R."/>
            <person name="Lauterbach L."/>
            <person name="Steele A.D."/>
            <person name="Gui C."/>
            <person name="Meng S."/>
            <person name="Li G."/>
            <person name="Viehrig K."/>
            <person name="Ye F."/>
            <person name="Su P."/>
            <person name="Kiefer A.F."/>
            <person name="Nichols A."/>
            <person name="Cepeda A.J."/>
            <person name="Yan W."/>
            <person name="Fan B."/>
            <person name="Jiang Y."/>
            <person name="Adhikari A."/>
            <person name="Zheng C.-J."/>
            <person name="Schuster L."/>
            <person name="Cowan T.M."/>
            <person name="Smanski M.J."/>
            <person name="Chevrette M.G."/>
            <person name="De Carvalho L.P.S."/>
            <person name="Shen B."/>
        </authorList>
    </citation>
    <scope>NUCLEOTIDE SEQUENCE [LARGE SCALE GENOMIC DNA]</scope>
    <source>
        <strain evidence="2 3">NPDC049344</strain>
    </source>
</reference>
<name>A0ABV3HTL1_9ACTN</name>
<gene>
    <name evidence="2" type="ORF">AB0K36_14205</name>
</gene>
<evidence type="ECO:0000313" key="3">
    <source>
        <dbReference type="Proteomes" id="UP001552521"/>
    </source>
</evidence>
<evidence type="ECO:0000256" key="1">
    <source>
        <dbReference type="SAM" id="MobiDB-lite"/>
    </source>
</evidence>
<feature type="region of interest" description="Disordered" evidence="1">
    <location>
        <begin position="31"/>
        <end position="64"/>
    </location>
</feature>
<dbReference type="EMBL" id="JBFAQK010000015">
    <property type="protein sequence ID" value="MEV4681920.1"/>
    <property type="molecule type" value="Genomic_DNA"/>
</dbReference>
<feature type="compositionally biased region" description="Low complexity" evidence="1">
    <location>
        <begin position="41"/>
        <end position="50"/>
    </location>
</feature>
<evidence type="ECO:0000313" key="2">
    <source>
        <dbReference type="EMBL" id="MEV4681920.1"/>
    </source>
</evidence>
<comment type="caution">
    <text evidence="2">The sequence shown here is derived from an EMBL/GenBank/DDBJ whole genome shotgun (WGS) entry which is preliminary data.</text>
</comment>
<keyword evidence="3" id="KW-1185">Reference proteome</keyword>
<accession>A0ABV3HTL1</accession>
<organism evidence="2 3">
    <name type="scientific">Streptomyces kurssanovii</name>
    <dbReference type="NCBI Taxonomy" id="67312"/>
    <lineage>
        <taxon>Bacteria</taxon>
        <taxon>Bacillati</taxon>
        <taxon>Actinomycetota</taxon>
        <taxon>Actinomycetes</taxon>
        <taxon>Kitasatosporales</taxon>
        <taxon>Streptomycetaceae</taxon>
        <taxon>Streptomyces</taxon>
    </lineage>
</organism>
<dbReference type="RefSeq" id="WP_364593040.1">
    <property type="nucleotide sequence ID" value="NZ_JBFAQK010000015.1"/>
</dbReference>
<proteinExistence type="predicted"/>
<sequence>MSEQIQQGNLVRYSGSREGHRYVLPTQRSLLHSSPKQHLQGAGAAGPPAAETTSPRQWMLSPDSFDKSPHAHLVTYAQHRRHLGLGHGGALGEGGEPTTPVTHEGVGEGTEMLLRLQEQLADPFAAHLMLLPDTSEGLPVCAILDHAT</sequence>
<dbReference type="Proteomes" id="UP001552521">
    <property type="component" value="Unassembled WGS sequence"/>
</dbReference>
<protein>
    <submittedName>
        <fullName evidence="2">Uncharacterized protein</fullName>
    </submittedName>
</protein>